<sequence length="101" mass="11786">MSNFLELVRMELPLLLAISVLIPGVYLSFFSKQQNDERGNKIVTVSFRYTYSFVMTGILCLFLCQRLFQLSFEEFKNYLFVLVVLANFCLGSSVFVLNRKY</sequence>
<protein>
    <submittedName>
        <fullName evidence="1">Uncharacterized protein</fullName>
    </submittedName>
</protein>
<name>A0A1X7EDF1_9BACI</name>
<dbReference type="RefSeq" id="WP_019394285.1">
    <property type="nucleotide sequence ID" value="NZ_ALIM01000034.1"/>
</dbReference>
<reference evidence="2" key="2">
    <citation type="submission" date="2015-06" db="EMBL/GenBank/DDBJ databases">
        <title>Genome Sequence of Bacillus endophyticus and Analysis of its Companion Mechanism in the Ketogulonigenium vulgare-Bacillus strain Consortium.</title>
        <authorList>
            <person name="Jia N."/>
            <person name="Du J."/>
            <person name="Ding M.-Z."/>
            <person name="Gao F."/>
            <person name="Yuan Y.-J."/>
        </authorList>
    </citation>
    <scope>NUCLEOTIDE SEQUENCE [LARGE SCALE GENOMIC DNA]</scope>
    <source>
        <strain evidence="2">Hbe603</strain>
    </source>
</reference>
<dbReference type="Proteomes" id="UP000036202">
    <property type="component" value="Chromosome"/>
</dbReference>
<gene>
    <name evidence="1" type="ORF">BEH_12390</name>
</gene>
<evidence type="ECO:0000313" key="2">
    <source>
        <dbReference type="Proteomes" id="UP000036202"/>
    </source>
</evidence>
<dbReference type="KEGG" id="beo:BEH_12390"/>
<proteinExistence type="predicted"/>
<evidence type="ECO:0000313" key="1">
    <source>
        <dbReference type="EMBL" id="AKO92816.1"/>
    </source>
</evidence>
<organism evidence="1 2">
    <name type="scientific">Priestia filamentosa</name>
    <dbReference type="NCBI Taxonomy" id="1402861"/>
    <lineage>
        <taxon>Bacteria</taxon>
        <taxon>Bacillati</taxon>
        <taxon>Bacillota</taxon>
        <taxon>Bacilli</taxon>
        <taxon>Bacillales</taxon>
        <taxon>Bacillaceae</taxon>
        <taxon>Priestia</taxon>
    </lineage>
</organism>
<dbReference type="EMBL" id="CP011974">
    <property type="protein sequence ID" value="AKO92816.1"/>
    <property type="molecule type" value="Genomic_DNA"/>
</dbReference>
<accession>A0A1X7EDF1</accession>
<dbReference type="PATRIC" id="fig|135735.6.peg.2602"/>
<dbReference type="AlphaFoldDB" id="A0A1X7EDF1"/>
<keyword evidence="2" id="KW-1185">Reference proteome</keyword>
<accession>A0A0H4KJ29</accession>
<reference evidence="1 2" key="1">
    <citation type="journal article" date="2015" name="PLoS ONE">
        <title>Genome Sequence of Bacillus endophyticus and Analysis of Its Companion Mechanism in the Ketogulonigenium vulgare-Bacillus Strain Consortium.</title>
        <authorList>
            <person name="Jia N."/>
            <person name="Du J."/>
            <person name="Ding M.Z."/>
            <person name="Gao F."/>
            <person name="Yuan Y.J."/>
        </authorList>
    </citation>
    <scope>NUCLEOTIDE SEQUENCE [LARGE SCALE GENOMIC DNA]</scope>
    <source>
        <strain evidence="1 2">Hbe603</strain>
    </source>
</reference>
<dbReference type="GeneID" id="93701534"/>